<reference evidence="1 2" key="1">
    <citation type="submission" date="2018-02" db="EMBL/GenBank/DDBJ databases">
        <title>Discovery of a pederin family compound in a non-symbiotic bloom-forming cyanobacterium.</title>
        <authorList>
            <person name="Kust A."/>
            <person name="Mares J."/>
            <person name="Jokela J."/>
            <person name="Urajova P."/>
            <person name="Hajek J."/>
            <person name="Saurav K."/>
            <person name="Voracova K."/>
            <person name="Fewer D.P."/>
            <person name="Haapaniemi E."/>
            <person name="Permi P."/>
            <person name="Rehakova K."/>
            <person name="Sivonen K."/>
            <person name="Hrouzek P."/>
        </authorList>
    </citation>
    <scope>NUCLEOTIDE SEQUENCE [LARGE SCALE GENOMIC DNA]</scope>
    <source>
        <strain evidence="1 2">CHARLIE-1</strain>
    </source>
</reference>
<protein>
    <submittedName>
        <fullName evidence="1">Uncharacterized protein</fullName>
    </submittedName>
</protein>
<name>A0A2S6CX74_9CYAN</name>
<keyword evidence="2" id="KW-1185">Reference proteome</keyword>
<dbReference type="EMBL" id="PGEM01000029">
    <property type="protein sequence ID" value="PPJ64373.1"/>
    <property type="molecule type" value="Genomic_DNA"/>
</dbReference>
<evidence type="ECO:0000313" key="2">
    <source>
        <dbReference type="Proteomes" id="UP000239589"/>
    </source>
</evidence>
<sequence length="296" mass="30407">MGSNPFNKIGKDLNNAVKETTKAVNNAVNETTKAVNAGVNETTKAINVAGKTIVDTSGKLTKEAEDLAKNTVTSINKEVVSKSVQAYTNTTISAMSAAKVSGAAMNDIEVGAKLAGQVLEKGVETIEEGGELIKEWAEKNACQIGVSTALGKIFAALLYRLESSSVATTTAATAPLSGVAITYLAAKETVSAVSLGTACDLTAAAFVELIWTSPDVQKAIGKKNKQILTDGIAFSLCVAMDKAAGAMVVPQTSAGVVAGIVTTLVAQIACERTLPKGSREWATVGASRLLGVGKKK</sequence>
<evidence type="ECO:0000313" key="1">
    <source>
        <dbReference type="EMBL" id="PPJ64373.1"/>
    </source>
</evidence>
<organism evidence="1 2">
    <name type="scientific">Cuspidothrix issatschenkoi CHARLIE-1</name>
    <dbReference type="NCBI Taxonomy" id="2052836"/>
    <lineage>
        <taxon>Bacteria</taxon>
        <taxon>Bacillati</taxon>
        <taxon>Cyanobacteriota</taxon>
        <taxon>Cyanophyceae</taxon>
        <taxon>Nostocales</taxon>
        <taxon>Aphanizomenonaceae</taxon>
        <taxon>Cuspidothrix</taxon>
    </lineage>
</organism>
<comment type="caution">
    <text evidence="1">The sequence shown here is derived from an EMBL/GenBank/DDBJ whole genome shotgun (WGS) entry which is preliminary data.</text>
</comment>
<dbReference type="AlphaFoldDB" id="A0A2S6CX74"/>
<gene>
    <name evidence="1" type="ORF">CUN59_05230</name>
</gene>
<dbReference type="Proteomes" id="UP000239589">
    <property type="component" value="Unassembled WGS sequence"/>
</dbReference>
<dbReference type="RefSeq" id="WP_104386842.1">
    <property type="nucleotide sequence ID" value="NZ_PGEM01000029.1"/>
</dbReference>
<proteinExistence type="predicted"/>
<accession>A0A2S6CX74</accession>